<keyword evidence="7 10" id="KW-0175">Coiled coil</keyword>
<dbReference type="Proteomes" id="UP001162972">
    <property type="component" value="Chromosome 11"/>
</dbReference>
<evidence type="ECO:0000256" key="2">
    <source>
        <dbReference type="ARBA" id="ARBA00004389"/>
    </source>
</evidence>
<evidence type="ECO:0000256" key="10">
    <source>
        <dbReference type="SAM" id="Coils"/>
    </source>
</evidence>
<name>A0AAD6K5F0_9ROSI</name>
<dbReference type="EMBL" id="JAPFFJ010000011">
    <property type="protein sequence ID" value="KAJ6417182.1"/>
    <property type="molecule type" value="Genomic_DNA"/>
</dbReference>
<keyword evidence="13" id="KW-1185">Reference proteome</keyword>
<evidence type="ECO:0000256" key="3">
    <source>
        <dbReference type="ARBA" id="ARBA00022475"/>
    </source>
</evidence>
<evidence type="ECO:0000256" key="7">
    <source>
        <dbReference type="ARBA" id="ARBA00023054"/>
    </source>
</evidence>
<feature type="compositionally biased region" description="Basic and acidic residues" evidence="11">
    <location>
        <begin position="408"/>
        <end position="418"/>
    </location>
</feature>
<feature type="compositionally biased region" description="Acidic residues" evidence="11">
    <location>
        <begin position="393"/>
        <end position="402"/>
    </location>
</feature>
<proteinExistence type="inferred from homology"/>
<evidence type="ECO:0000256" key="1">
    <source>
        <dbReference type="ARBA" id="ARBA00004162"/>
    </source>
</evidence>
<evidence type="ECO:0000256" key="4">
    <source>
        <dbReference type="ARBA" id="ARBA00022692"/>
    </source>
</evidence>
<dbReference type="AlphaFoldDB" id="A0AAD6K5F0"/>
<evidence type="ECO:0008006" key="14">
    <source>
        <dbReference type="Google" id="ProtNLM"/>
    </source>
</evidence>
<dbReference type="GO" id="GO:0005789">
    <property type="term" value="C:endoplasmic reticulum membrane"/>
    <property type="evidence" value="ECO:0007669"/>
    <property type="project" value="UniProtKB-SubCell"/>
</dbReference>
<evidence type="ECO:0000313" key="13">
    <source>
        <dbReference type="Proteomes" id="UP001162972"/>
    </source>
</evidence>
<reference evidence="12 13" key="1">
    <citation type="journal article" date="2023" name="Int. J. Mol. Sci.">
        <title>De Novo Assembly and Annotation of 11 Diverse Shrub Willow (Salix) Genomes Reveals Novel Gene Organization in Sex-Linked Regions.</title>
        <authorList>
            <person name="Hyden B."/>
            <person name="Feng K."/>
            <person name="Yates T.B."/>
            <person name="Jawdy S."/>
            <person name="Cereghino C."/>
            <person name="Smart L.B."/>
            <person name="Muchero W."/>
        </authorList>
    </citation>
    <scope>NUCLEOTIDE SEQUENCE [LARGE SCALE GENOMIC DNA]</scope>
    <source>
        <tissue evidence="12">Shoot tip</tissue>
    </source>
</reference>
<evidence type="ECO:0000256" key="5">
    <source>
        <dbReference type="ARBA" id="ARBA00022824"/>
    </source>
</evidence>
<evidence type="ECO:0000256" key="11">
    <source>
        <dbReference type="SAM" id="MobiDB-lite"/>
    </source>
</evidence>
<dbReference type="GO" id="GO:0005886">
    <property type="term" value="C:plasma membrane"/>
    <property type="evidence" value="ECO:0007669"/>
    <property type="project" value="UniProtKB-SubCell"/>
</dbReference>
<keyword evidence="5" id="KW-0256">Endoplasmic reticulum</keyword>
<evidence type="ECO:0000256" key="8">
    <source>
        <dbReference type="ARBA" id="ARBA00023136"/>
    </source>
</evidence>
<comment type="subcellular location">
    <subcellularLocation>
        <location evidence="1">Cell membrane</location>
        <topology evidence="1">Single-pass membrane protein</topology>
    </subcellularLocation>
    <subcellularLocation>
        <location evidence="2">Endoplasmic reticulum membrane</location>
        <topology evidence="2">Single-pass membrane protein</topology>
    </subcellularLocation>
</comment>
<evidence type="ECO:0000313" key="12">
    <source>
        <dbReference type="EMBL" id="KAJ6417182.1"/>
    </source>
</evidence>
<feature type="region of interest" description="Disordered" evidence="11">
    <location>
        <begin position="340"/>
        <end position="440"/>
    </location>
</feature>
<feature type="coiled-coil region" evidence="10">
    <location>
        <begin position="112"/>
        <end position="160"/>
    </location>
</feature>
<gene>
    <name evidence="12" type="ORF">OIU84_002979</name>
</gene>
<keyword evidence="6" id="KW-1133">Transmembrane helix</keyword>
<dbReference type="InterPro" id="IPR055282">
    <property type="entry name" value="PPI1-4"/>
</dbReference>
<sequence length="476" mass="53844">MEPLQQALGKLRTSNNAGRVGICSTENELNDLIYSLQYRIQHESIPLTEEKNILREMKQLEGTREKVIANAAVRAKIQDSLGQKEDIQDQVKLMGVDLDGVRKERQALWEKLDGLDGKVKALDADIKVLQDELEAVFQKREKTYETLQELRKQRDEGNANFYQSRMLLTKAKELAARKDVKALEELSIDEVEKFMSLWSHNKSLRDDYVKRILPSLDRRQMSRDGRIRNPDEKPLVILETPKPSEPEPVVKPIAKRAKEEPKPAPLKDTLPTQKAQKEITKTELKPTSEHSDIVDKEISGLENLSKNPSPAEKEVDEAKLKEIKREEEIAKAKQAMERKKKLAEKAAAKAAARAQKDVEKKLKDREKKLKKKAAASTPATEPEETAEAVAEAAEPEMVEVNDEVPVSVKEKVRKENTVRSRNRPRGPDSLPKGHHEEEKVNQRLDVGSSCCCFCSSCVASTGVLLSFLKRGKTRVE</sequence>
<feature type="compositionally biased region" description="Basic and acidic residues" evidence="11">
    <location>
        <begin position="431"/>
        <end position="440"/>
    </location>
</feature>
<feature type="compositionally biased region" description="Basic and acidic residues" evidence="11">
    <location>
        <begin position="221"/>
        <end position="234"/>
    </location>
</feature>
<protein>
    <recommendedName>
        <fullName evidence="14">Proton pump-interactor 1</fullName>
    </recommendedName>
</protein>
<feature type="compositionally biased region" description="Basic and acidic residues" evidence="11">
    <location>
        <begin position="275"/>
        <end position="299"/>
    </location>
</feature>
<feature type="compositionally biased region" description="Basic and acidic residues" evidence="11">
    <location>
        <begin position="354"/>
        <end position="367"/>
    </location>
</feature>
<dbReference type="PANTHER" id="PTHR32219:SF2">
    <property type="entry name" value="PROTON PUMP-INTERACTOR 1"/>
    <property type="match status" value="1"/>
</dbReference>
<keyword evidence="4" id="KW-0812">Transmembrane</keyword>
<keyword evidence="3" id="KW-1003">Cell membrane</keyword>
<feature type="region of interest" description="Disordered" evidence="11">
    <location>
        <begin position="221"/>
        <end position="318"/>
    </location>
</feature>
<comment type="caution">
    <text evidence="12">The sequence shown here is derived from an EMBL/GenBank/DDBJ whole genome shotgun (WGS) entry which is preliminary data.</text>
</comment>
<organism evidence="12 13">
    <name type="scientific">Salix udensis</name>
    <dbReference type="NCBI Taxonomy" id="889485"/>
    <lineage>
        <taxon>Eukaryota</taxon>
        <taxon>Viridiplantae</taxon>
        <taxon>Streptophyta</taxon>
        <taxon>Embryophyta</taxon>
        <taxon>Tracheophyta</taxon>
        <taxon>Spermatophyta</taxon>
        <taxon>Magnoliopsida</taxon>
        <taxon>eudicotyledons</taxon>
        <taxon>Gunneridae</taxon>
        <taxon>Pentapetalae</taxon>
        <taxon>rosids</taxon>
        <taxon>fabids</taxon>
        <taxon>Malpighiales</taxon>
        <taxon>Salicaceae</taxon>
        <taxon>Saliceae</taxon>
        <taxon>Salix</taxon>
    </lineage>
</organism>
<keyword evidence="8" id="KW-0472">Membrane</keyword>
<accession>A0AAD6K5F0</accession>
<comment type="similarity">
    <text evidence="9">Belongs to the plant Proton pump-interactor protein family.</text>
</comment>
<evidence type="ECO:0000256" key="6">
    <source>
        <dbReference type="ARBA" id="ARBA00022989"/>
    </source>
</evidence>
<dbReference type="PANTHER" id="PTHR32219">
    <property type="entry name" value="RNA-BINDING PROTEIN YLMH-RELATED"/>
    <property type="match status" value="1"/>
</dbReference>
<evidence type="ECO:0000256" key="9">
    <source>
        <dbReference type="ARBA" id="ARBA00038080"/>
    </source>
</evidence>